<protein>
    <submittedName>
        <fullName evidence="1">Uncharacterized protein</fullName>
    </submittedName>
</protein>
<gene>
    <name evidence="1" type="ORF">JKL49_18505</name>
    <name evidence="2" type="ORF">JKL49_25800</name>
</gene>
<evidence type="ECO:0000313" key="1">
    <source>
        <dbReference type="EMBL" id="MBR7621391.1"/>
    </source>
</evidence>
<evidence type="ECO:0000313" key="2">
    <source>
        <dbReference type="EMBL" id="QQZ50012.1"/>
    </source>
</evidence>
<dbReference type="EMBL" id="JAGSGD010000001">
    <property type="protein sequence ID" value="MBR7621391.1"/>
    <property type="molecule type" value="Genomic_DNA"/>
</dbReference>
<evidence type="ECO:0000313" key="3">
    <source>
        <dbReference type="Proteomes" id="UP000622580"/>
    </source>
</evidence>
<proteinExistence type="predicted"/>
<name>A0A941HXS0_9CAUL</name>
<keyword evidence="3" id="KW-1185">Reference proteome</keyword>
<sequence length="135" mass="14200">MIPSVPAVLVDLAGKVMASAAPDMNPTDRASTLGLSALLMGLAAEGLDSAAHHLVMENRAFRTLLAKGAAYAPPPVEHAEDDFRLSALAAENGRLRAALIVLQTTVEGRDEPMNDAIWAELLASTERRKTQGSAV</sequence>
<reference evidence="2" key="1">
    <citation type="submission" date="2021-01" db="EMBL/GenBank/DDBJ databases">
        <title>Genome sequence of Phenylobacterium sp. 20VBR1 isolated from a valley glaceir, Ny-Alesund, Svalbard.</title>
        <authorList>
            <person name="Thomas F.A."/>
            <person name="Krishnan K.P."/>
            <person name="Sinha R.K."/>
        </authorList>
    </citation>
    <scope>NUCLEOTIDE SEQUENCE</scope>
    <source>
        <strain evidence="2">20VBR1</strain>
    </source>
</reference>
<organism evidence="1 3">
    <name type="scientific">Phenylobacterium glaciei</name>
    <dbReference type="NCBI Taxonomy" id="2803784"/>
    <lineage>
        <taxon>Bacteria</taxon>
        <taxon>Pseudomonadati</taxon>
        <taxon>Pseudomonadota</taxon>
        <taxon>Alphaproteobacteria</taxon>
        <taxon>Caulobacterales</taxon>
        <taxon>Caulobacteraceae</taxon>
        <taxon>Phenylobacterium</taxon>
    </lineage>
</organism>
<accession>A0A941HXS0</accession>
<dbReference type="EMBL" id="CP068570">
    <property type="protein sequence ID" value="QQZ50012.1"/>
    <property type="molecule type" value="Genomic_DNA"/>
</dbReference>
<dbReference type="AlphaFoldDB" id="A0A941HXS0"/>
<reference evidence="1" key="2">
    <citation type="submission" date="2021-04" db="EMBL/GenBank/DDBJ databases">
        <title>Draft genome assembly of strain Phenylobacterium sp. 20VBR1 using MiniION and Illumina platforms.</title>
        <authorList>
            <person name="Thomas F.A."/>
            <person name="Krishnan K.P."/>
            <person name="Sinha R.K."/>
        </authorList>
    </citation>
    <scope>NUCLEOTIDE SEQUENCE</scope>
    <source>
        <strain evidence="1">20VBR1</strain>
    </source>
</reference>
<dbReference type="Proteomes" id="UP000622580">
    <property type="component" value="Unassembled WGS sequence"/>
</dbReference>
<dbReference type="RefSeq" id="WP_215342523.1">
    <property type="nucleotide sequence ID" value="NZ_JAGSGD010000001.1"/>
</dbReference>